<evidence type="ECO:0000313" key="1">
    <source>
        <dbReference type="EMBL" id="JAA79156.1"/>
    </source>
</evidence>
<accession>S4NK84</accession>
<sequence>MLYNRKTYINELTKNHSQLINALSVGTHCGSTAIHLKYQLLLFADMVTHFSQSCNTVSQSESIANVTTVCL</sequence>
<dbReference type="EMBL" id="GAIX01013404">
    <property type="protein sequence ID" value="JAA79156.1"/>
    <property type="molecule type" value="Transcribed_RNA"/>
</dbReference>
<proteinExistence type="predicted"/>
<dbReference type="AlphaFoldDB" id="S4NK84"/>
<protein>
    <submittedName>
        <fullName evidence="1">Uncharacterized protein</fullName>
    </submittedName>
</protein>
<reference evidence="1" key="2">
    <citation type="submission" date="2013-05" db="EMBL/GenBank/DDBJ databases">
        <authorList>
            <person name="Carter J.-M."/>
            <person name="Baker S.C."/>
            <person name="Pink R."/>
            <person name="Carter D.R.F."/>
            <person name="Collins A."/>
            <person name="Tomlin J."/>
            <person name="Gibbs M."/>
            <person name="Breuker C.J."/>
        </authorList>
    </citation>
    <scope>NUCLEOTIDE SEQUENCE</scope>
    <source>
        <tissue evidence="1">Ovary</tissue>
    </source>
</reference>
<feature type="non-terminal residue" evidence="1">
    <location>
        <position position="71"/>
    </location>
</feature>
<organism evidence="1">
    <name type="scientific">Pararge aegeria</name>
    <name type="common">speckled wood butterfly</name>
    <dbReference type="NCBI Taxonomy" id="116150"/>
    <lineage>
        <taxon>Eukaryota</taxon>
        <taxon>Metazoa</taxon>
        <taxon>Ecdysozoa</taxon>
        <taxon>Arthropoda</taxon>
        <taxon>Hexapoda</taxon>
        <taxon>Insecta</taxon>
        <taxon>Pterygota</taxon>
        <taxon>Neoptera</taxon>
        <taxon>Endopterygota</taxon>
        <taxon>Lepidoptera</taxon>
        <taxon>Glossata</taxon>
        <taxon>Ditrysia</taxon>
        <taxon>Papilionoidea</taxon>
        <taxon>Nymphalidae</taxon>
        <taxon>Satyrinae</taxon>
        <taxon>Satyrini</taxon>
        <taxon>Parargina</taxon>
        <taxon>Pararge</taxon>
    </lineage>
</organism>
<name>S4NK84_9NEOP</name>
<reference evidence="1" key="1">
    <citation type="journal article" date="2013" name="BMC Genomics">
        <title>Unscrambling butterfly oogenesis.</title>
        <authorList>
            <person name="Carter J.M."/>
            <person name="Baker S.C."/>
            <person name="Pink R."/>
            <person name="Carter D.R."/>
            <person name="Collins A."/>
            <person name="Tomlin J."/>
            <person name="Gibbs M."/>
            <person name="Breuker C.J."/>
        </authorList>
    </citation>
    <scope>NUCLEOTIDE SEQUENCE</scope>
    <source>
        <tissue evidence="1">Ovary</tissue>
    </source>
</reference>